<name>A0A4R0EIM3_9GAMM</name>
<accession>A0A4R0EIM3</accession>
<organism evidence="3 4">
    <name type="scientific">Acinetobacter terrae</name>
    <dbReference type="NCBI Taxonomy" id="2731247"/>
    <lineage>
        <taxon>Bacteria</taxon>
        <taxon>Pseudomonadati</taxon>
        <taxon>Pseudomonadota</taxon>
        <taxon>Gammaproteobacteria</taxon>
        <taxon>Moraxellales</taxon>
        <taxon>Moraxellaceae</taxon>
        <taxon>Acinetobacter</taxon>
        <taxon>Acinetobacter Taxon 24</taxon>
    </lineage>
</organism>
<feature type="non-terminal residue" evidence="3">
    <location>
        <position position="1"/>
    </location>
</feature>
<comment type="caution">
    <text evidence="3">The sequence shown here is derived from an EMBL/GenBank/DDBJ whole genome shotgun (WGS) entry which is preliminary data.</text>
</comment>
<gene>
    <name evidence="3" type="ORF">E0H85_13265</name>
</gene>
<dbReference type="Pfam" id="PF07282">
    <property type="entry name" value="Cas12f1-like_TNB"/>
    <property type="match status" value="1"/>
</dbReference>
<reference evidence="3 4" key="1">
    <citation type="submission" date="2019-02" db="EMBL/GenBank/DDBJ databases">
        <title>High diversity of culturable Acinetobacter species in natural soil and water ecosystems.</title>
        <authorList>
            <person name="Radolfova-Krizova L."/>
            <person name="Nemec A."/>
        </authorList>
    </citation>
    <scope>NUCLEOTIDE SEQUENCE [LARGE SCALE GENOMIC DNA]</scope>
    <source>
        <strain evidence="3 4">ANC 4281</strain>
    </source>
</reference>
<dbReference type="AlphaFoldDB" id="A0A4R0EIM3"/>
<evidence type="ECO:0000313" key="4">
    <source>
        <dbReference type="Proteomes" id="UP000291380"/>
    </source>
</evidence>
<evidence type="ECO:0000259" key="2">
    <source>
        <dbReference type="Pfam" id="PF07282"/>
    </source>
</evidence>
<dbReference type="GO" id="GO:0003677">
    <property type="term" value="F:DNA binding"/>
    <property type="evidence" value="ECO:0007669"/>
    <property type="project" value="UniProtKB-KW"/>
</dbReference>
<proteinExistence type="predicted"/>
<protein>
    <submittedName>
        <fullName evidence="3">Transposase</fullName>
    </submittedName>
</protein>
<dbReference type="RefSeq" id="WP_165493772.1">
    <property type="nucleotide sequence ID" value="NZ_SJOA01000020.1"/>
</dbReference>
<feature type="domain" description="Cas12f1-like TNB" evidence="2">
    <location>
        <begin position="1"/>
        <end position="67"/>
    </location>
</feature>
<dbReference type="EMBL" id="SJOA01000020">
    <property type="protein sequence ID" value="TCB56858.1"/>
    <property type="molecule type" value="Genomic_DNA"/>
</dbReference>
<evidence type="ECO:0000256" key="1">
    <source>
        <dbReference type="ARBA" id="ARBA00023125"/>
    </source>
</evidence>
<dbReference type="InterPro" id="IPR010095">
    <property type="entry name" value="Cas12f1-like_TNB"/>
</dbReference>
<keyword evidence="1" id="KW-0238">DNA-binding</keyword>
<evidence type="ECO:0000313" key="3">
    <source>
        <dbReference type="EMBL" id="TCB56858.1"/>
    </source>
</evidence>
<dbReference type="Proteomes" id="UP000291380">
    <property type="component" value="Unassembled WGS sequence"/>
</dbReference>
<sequence>TMLKYKCENAGVLFEEVNESFTTQICSCCGEITASSPKGRADLRIRVWECENCSSVLNRDLNSVKNILALGHKRLAGGISLF</sequence>